<dbReference type="GO" id="GO:0006351">
    <property type="term" value="P:DNA-templated transcription"/>
    <property type="evidence" value="ECO:0007669"/>
    <property type="project" value="InterPro"/>
</dbReference>
<dbReference type="EMBL" id="OE005159">
    <property type="protein sequence ID" value="CAD7461730.1"/>
    <property type="molecule type" value="Genomic_DNA"/>
</dbReference>
<proteinExistence type="inferred from homology"/>
<dbReference type="PANTHER" id="PTHR12949">
    <property type="entry name" value="RNA POLYMERASE III DNA DIRECTED -RELATED"/>
    <property type="match status" value="1"/>
</dbReference>
<dbReference type="InterPro" id="IPR036388">
    <property type="entry name" value="WH-like_DNA-bd_sf"/>
</dbReference>
<dbReference type="PANTHER" id="PTHR12949:SF0">
    <property type="entry name" value="DNA-DIRECTED RNA POLYMERASE III SUBUNIT RPC3"/>
    <property type="match status" value="1"/>
</dbReference>
<dbReference type="Pfam" id="PF05645">
    <property type="entry name" value="RNA_pol_Rpc82"/>
    <property type="match status" value="1"/>
</dbReference>
<comment type="function">
    <text evidence="5">DNA-dependent RNA polymerase catalyzes the transcription of DNA into RNA using the four ribonucleoside triphosphates as substrates. Specific core component of RNA polymerase III which synthesizes small RNAs, such as 5S rRNA and tRNAs.</text>
</comment>
<evidence type="ECO:0000259" key="7">
    <source>
        <dbReference type="Pfam" id="PF22536"/>
    </source>
</evidence>
<organism evidence="8">
    <name type="scientific">Timema tahoe</name>
    <dbReference type="NCBI Taxonomy" id="61484"/>
    <lineage>
        <taxon>Eukaryota</taxon>
        <taxon>Metazoa</taxon>
        <taxon>Ecdysozoa</taxon>
        <taxon>Arthropoda</taxon>
        <taxon>Hexapoda</taxon>
        <taxon>Insecta</taxon>
        <taxon>Pterygota</taxon>
        <taxon>Neoptera</taxon>
        <taxon>Polyneoptera</taxon>
        <taxon>Phasmatodea</taxon>
        <taxon>Timematodea</taxon>
        <taxon>Timematoidea</taxon>
        <taxon>Timematidae</taxon>
        <taxon>Timema</taxon>
    </lineage>
</organism>
<evidence type="ECO:0000256" key="2">
    <source>
        <dbReference type="ARBA" id="ARBA00022478"/>
    </source>
</evidence>
<comment type="subcellular location">
    <subcellularLocation>
        <location evidence="1 5">Nucleus</location>
    </subcellularLocation>
</comment>
<reference evidence="8" key="1">
    <citation type="submission" date="2020-11" db="EMBL/GenBank/DDBJ databases">
        <authorList>
            <person name="Tran Van P."/>
        </authorList>
    </citation>
    <scope>NUCLEOTIDE SEQUENCE</scope>
</reference>
<dbReference type="GO" id="GO:0003697">
    <property type="term" value="F:single-stranded DNA binding"/>
    <property type="evidence" value="ECO:0007669"/>
    <property type="project" value="UniProtKB-UniRule"/>
</dbReference>
<dbReference type="Pfam" id="PF20912">
    <property type="entry name" value="RPC3_helical"/>
    <property type="match status" value="1"/>
</dbReference>
<dbReference type="AlphaFoldDB" id="A0A7R9IP33"/>
<evidence type="ECO:0000256" key="3">
    <source>
        <dbReference type="ARBA" id="ARBA00023163"/>
    </source>
</evidence>
<name>A0A7R9IP33_9NEOP</name>
<evidence type="ECO:0000259" key="6">
    <source>
        <dbReference type="Pfam" id="PF05645"/>
    </source>
</evidence>
<gene>
    <name evidence="8" type="ORF">TTEB3V08_LOCUS9636</name>
</gene>
<evidence type="ECO:0000256" key="5">
    <source>
        <dbReference type="RuleBase" id="RU367076"/>
    </source>
</evidence>
<comment type="subunit">
    <text evidence="5">Component of the RNA polymerase III (Pol III) complex consisting of 17 subunits.</text>
</comment>
<accession>A0A7R9IP33</accession>
<dbReference type="InterPro" id="IPR008806">
    <property type="entry name" value="RNA_pol_III_Rpc82_C"/>
</dbReference>
<dbReference type="Pfam" id="PF22536">
    <property type="entry name" value="WHD_POLR3C"/>
    <property type="match status" value="1"/>
</dbReference>
<feature type="domain" description="RNA polymerase III Rpc82 C -terminal" evidence="6">
    <location>
        <begin position="199"/>
        <end position="314"/>
    </location>
</feature>
<keyword evidence="3 5" id="KW-0804">Transcription</keyword>
<dbReference type="FunFam" id="1.10.10.10:FF:000199">
    <property type="entry name" value="DNA-directed RNA polymerase III subunit RPC3"/>
    <property type="match status" value="1"/>
</dbReference>
<comment type="similarity">
    <text evidence="5">Belongs to the eukaryotic RPC3/POLR3C RNA polymerase subunit family.</text>
</comment>
<dbReference type="InterPro" id="IPR039748">
    <property type="entry name" value="RPC3"/>
</dbReference>
<keyword evidence="4 5" id="KW-0539">Nucleus</keyword>
<dbReference type="GO" id="GO:0005666">
    <property type="term" value="C:RNA polymerase III complex"/>
    <property type="evidence" value="ECO:0007669"/>
    <property type="project" value="UniProtKB-UniRule"/>
</dbReference>
<keyword evidence="2 5" id="KW-0240">DNA-directed RNA polymerase</keyword>
<evidence type="ECO:0000256" key="1">
    <source>
        <dbReference type="ARBA" id="ARBA00004123"/>
    </source>
</evidence>
<feature type="domain" description="DNA-directed RNA polymerase III subunit RPC3 winged-helix" evidence="7">
    <location>
        <begin position="324"/>
        <end position="401"/>
    </location>
</feature>
<sequence length="505" mass="58160">MGCEITTCSFVTAPLTSHSQPVPDRRKELFLFVTALEQVQRNLAPRLCHRLRCNRFGVTLLLVSLSHAALEQVQSNLAPRLCDRLRCNRYLLLIKTRYGDEAEILVEEILRHGQDTASDVILQAFSRLNNTPKVGKADLGSLRDKFSLLVTKQFIMRCPSPTDEEGTVPVLTVKERELYLPPDLNLKNLLAMEQGQGGSTGDEGVYWRINLDRFHQEFRDQIMVSAIERRIDADAGELMRLLLQQMYLRTEPWAAISNPVPYTELKEVIRKQSSHPQLGVYLDQYLKVMEEDLSKFISKVGDSAGGQYSVNIKNSFTELTWTTIENIVLERSGSKAARIFRLIRAKKFAEQEQIQQVAMIPAKECKLLTYKLLEESFLQMQELRKSLAANVPNKTFFLFHIELDQVARMVLEVCYKALFNALTRRDHEHKENRRLIEKHQRIESITQSMREQGADQEQLTEIEEMLTPPETTLLGKIQTMIKRLSEAELQLDETVFVLQLYLSYL</sequence>
<protein>
    <recommendedName>
        <fullName evidence="5">DNA-directed RNA polymerase III subunit RPC3</fullName>
        <shortName evidence="5">RNA polymerase III subunit C3</shortName>
    </recommendedName>
</protein>
<evidence type="ECO:0000313" key="8">
    <source>
        <dbReference type="EMBL" id="CAD7461730.1"/>
    </source>
</evidence>
<dbReference type="Gene3D" id="1.10.10.10">
    <property type="entry name" value="Winged helix-like DNA-binding domain superfamily/Winged helix DNA-binding domain"/>
    <property type="match status" value="3"/>
</dbReference>
<evidence type="ECO:0000256" key="4">
    <source>
        <dbReference type="ARBA" id="ARBA00023242"/>
    </source>
</evidence>
<dbReference type="Gene3D" id="6.10.140.1450">
    <property type="match status" value="1"/>
</dbReference>
<dbReference type="InterPro" id="IPR055207">
    <property type="entry name" value="POLR3C_WHD"/>
</dbReference>